<feature type="domain" description="NOMO-like ninth beta-sandwich" evidence="9">
    <location>
        <begin position="773"/>
        <end position="849"/>
    </location>
</feature>
<dbReference type="Pfam" id="PF23662">
    <property type="entry name" value="DUF7152"/>
    <property type="match status" value="1"/>
</dbReference>
<keyword evidence="17" id="KW-1185">Reference proteome</keyword>
<feature type="domain" description="NOMO third transthyretin-like" evidence="12">
    <location>
        <begin position="265"/>
        <end position="326"/>
    </location>
</feature>
<feature type="domain" description="NOMO seventh transthyretin-like" evidence="11">
    <location>
        <begin position="592"/>
        <end position="663"/>
    </location>
</feature>
<dbReference type="Pfam" id="PF23660">
    <property type="entry name" value="NOMO_8th"/>
    <property type="match status" value="1"/>
</dbReference>
<keyword evidence="3 7" id="KW-0732">Signal</keyword>
<name>A0A8J5FUQ0_ZINOF</name>
<dbReference type="Proteomes" id="UP000734854">
    <property type="component" value="Unassembled WGS sequence"/>
</dbReference>
<evidence type="ECO:0008006" key="18">
    <source>
        <dbReference type="Google" id="ProtNLM"/>
    </source>
</evidence>
<gene>
    <name evidence="16" type="ORF">ZIOFF_042391</name>
</gene>
<dbReference type="InterPro" id="IPR055075">
    <property type="entry name" value="NOMO-like_N"/>
</dbReference>
<evidence type="ECO:0000313" key="17">
    <source>
        <dbReference type="Proteomes" id="UP000734854"/>
    </source>
</evidence>
<evidence type="ECO:0000259" key="8">
    <source>
        <dbReference type="Pfam" id="PF22898"/>
    </source>
</evidence>
<feature type="domain" description="NOMO fifth transthyretin-like" evidence="13">
    <location>
        <begin position="408"/>
        <end position="489"/>
    </location>
</feature>
<dbReference type="EMBL" id="JACMSC010000012">
    <property type="protein sequence ID" value="KAG6494631.1"/>
    <property type="molecule type" value="Genomic_DNA"/>
</dbReference>
<feature type="chain" id="PRO_5035253863" description="Carbohydrate-binding-like fold protein" evidence="7">
    <location>
        <begin position="25"/>
        <end position="1198"/>
    </location>
</feature>
<evidence type="ECO:0000256" key="2">
    <source>
        <dbReference type="ARBA" id="ARBA00022692"/>
    </source>
</evidence>
<protein>
    <recommendedName>
        <fullName evidence="18">Carbohydrate-binding-like fold protein</fullName>
    </recommendedName>
</protein>
<dbReference type="Pfam" id="PF23141">
    <property type="entry name" value="Ig_NOMO"/>
    <property type="match status" value="1"/>
</dbReference>
<dbReference type="PANTHER" id="PTHR23303">
    <property type="entry name" value="CARBOXYPEPTIDASE REGULATORY REGION-CONTAINING"/>
    <property type="match status" value="1"/>
</dbReference>
<keyword evidence="4" id="KW-0256">Endoplasmic reticulum</keyword>
<comment type="subcellular location">
    <subcellularLocation>
        <location evidence="1">Endoplasmic reticulum membrane</location>
        <topology evidence="1">Single-pass type I membrane protein</topology>
    </subcellularLocation>
</comment>
<dbReference type="InterPro" id="IPR055576">
    <property type="entry name" value="DUF7152"/>
</dbReference>
<dbReference type="PANTHER" id="PTHR23303:SF14">
    <property type="entry name" value="BOS COMPLEX SUBUNIT NOMO1-RELATED"/>
    <property type="match status" value="1"/>
</dbReference>
<evidence type="ECO:0000256" key="7">
    <source>
        <dbReference type="SAM" id="SignalP"/>
    </source>
</evidence>
<dbReference type="Pfam" id="PF22898">
    <property type="entry name" value="NOMO1-like_1st"/>
    <property type="match status" value="1"/>
</dbReference>
<dbReference type="Pfam" id="PF22902">
    <property type="entry name" value="NOMO1-like_9th"/>
    <property type="match status" value="1"/>
</dbReference>
<reference evidence="16 17" key="1">
    <citation type="submission" date="2020-08" db="EMBL/GenBank/DDBJ databases">
        <title>Plant Genome Project.</title>
        <authorList>
            <person name="Zhang R.-G."/>
        </authorList>
    </citation>
    <scope>NUCLEOTIDE SEQUENCE [LARGE SCALE GENOMIC DNA]</scope>
    <source>
        <tissue evidence="16">Rhizome</tissue>
    </source>
</reference>
<evidence type="ECO:0000256" key="3">
    <source>
        <dbReference type="ARBA" id="ARBA00022729"/>
    </source>
</evidence>
<feature type="domain" description="NOMO second beta-sandwich" evidence="10">
    <location>
        <begin position="125"/>
        <end position="220"/>
    </location>
</feature>
<dbReference type="GO" id="GO:0005789">
    <property type="term" value="C:endoplasmic reticulum membrane"/>
    <property type="evidence" value="ECO:0007669"/>
    <property type="project" value="UniProtKB-SubCell"/>
</dbReference>
<dbReference type="FunFam" id="2.60.40.10:FF:001746">
    <property type="entry name" value="Carbohydrate-binding-like fold"/>
    <property type="match status" value="1"/>
</dbReference>
<evidence type="ECO:0000256" key="1">
    <source>
        <dbReference type="ARBA" id="ARBA00004115"/>
    </source>
</evidence>
<sequence>MGIGGLVLVLVGLLFAVLPLPSAADEIHGCGGFVEASSSLIKSRKASDTKLDYSQIRVELCTLDGLVKEWTQCAPNGYYFIPVYDKGSFLLRVKGPDGWSLKPDNVPVTVNQDGCNSNIDINFIFTGFSLSGRVKGAVGGESCSMKDGGPSDIKVDLLSLSDESIASSLTSESGLYSFTNILPGKYKLGASHPNLEVEVRGTPEVNLGFGNAVVDDVFLVHGYDLHGFVVAQGNPIVGVHIFLYSADVVDVHCPQGPGNGPGQGTALCHAISDAEGKFIFKSLPCGVYELLPYYKGENTIFDVSPSSMVVPIEHHHVKISQKFQVTGFSIGGRVIDGLGIGLASAQILVDGQLKTITDSQGYYKLDQVTSKHYSISALKDHYKFNKLENYMVLPNMAKIEDIKANSYDVCGIVRTISSNSKAMVTLTHGPENVKPQKKLISENGSFCFEVPPGEYRLSALAVDPDNSGLMFSPSYIDINVDRPFLNVEFLQAQVNIHGKVLCKGHCSENISVSLVSIIGDKMKERKTTVLKHETCDFTFAKVFPGNYQLEVKHVPLLGLPEEDTWCWTENLIHLKVGTEDVNGVVFVQRGYWTTLVSSHDTDAYILLPDSSRLDFEIKRGMQKICMETPGLHELYLVNSCISFGISPLKFNSLDPTPIYLAGKQYLLKGEIHIDSDSIEGAADLSEHIILNVLKKDARFSVKDIFKDVAVTPREDAKVEEETCFCTKGPNIDHCPICSLCSKKKMLFYPRQRQVSVDIDGCQSPIPPIAGRVGLYFEGSVSPALDGVNIRVIAMGTSKYVSLQKGDLAFETETGADGSFTAGPLYDDISYNVEASKPSYHLKQVAPTSFTCEKLGQIAVHISGEKEDGEFLPSVLLSLSGEDGYRNNSVSSPGGTFSFVDLFPGSFYLRPVLKEYSFSPPALAIELFYGESKVVHFLARRVAYSAMGKVSLLSGQPKENVYVEARSEAKGYYEEATTDNLGNFRLRGLLPDTTYIVKVVAKDYLGANALERASPETVAVEVGREDIRGLDFVVFEQPDITILSGHVEGNNIKVLQPHLSVEIRLDSDPTKIESIFPLPLSCYFEVRDLPKGKHLVQLSSRLPSNSHRFISEVLEVDLEKQPQLHAGPLRYEIKEVGHKLEPTPAPLFPLIVGVSVIALFISIPRLKDLYQIIEGIIPPASNAPSIKKEVKNFRVSEEL</sequence>
<evidence type="ECO:0000259" key="10">
    <source>
        <dbReference type="Pfam" id="PF22904"/>
    </source>
</evidence>
<dbReference type="InterPro" id="IPR056189">
    <property type="entry name" value="NOMO_3rd"/>
</dbReference>
<feature type="domain" description="DUF7152" evidence="15">
    <location>
        <begin position="1039"/>
        <end position="1135"/>
    </location>
</feature>
<dbReference type="InterPro" id="IPR055074">
    <property type="entry name" value="NOMO1-3_2nd"/>
</dbReference>
<evidence type="ECO:0000259" key="14">
    <source>
        <dbReference type="Pfam" id="PF23660"/>
    </source>
</evidence>
<dbReference type="InterPro" id="IPR008969">
    <property type="entry name" value="CarboxyPept-like_regulatory"/>
</dbReference>
<keyword evidence="5" id="KW-1133">Transmembrane helix</keyword>
<dbReference type="Pfam" id="PF23194">
    <property type="entry name" value="NOMO_5th"/>
    <property type="match status" value="1"/>
</dbReference>
<feature type="domain" description="NOMO eighth prealbumin-like" evidence="14">
    <location>
        <begin position="666"/>
        <end position="771"/>
    </location>
</feature>
<dbReference type="InterPro" id="IPR056190">
    <property type="entry name" value="NOMO_5th"/>
</dbReference>
<dbReference type="Pfam" id="PF23193">
    <property type="entry name" value="NOMO_3rd"/>
    <property type="match status" value="1"/>
</dbReference>
<dbReference type="Pfam" id="PF22904">
    <property type="entry name" value="NOMO1-like_2nd"/>
    <property type="match status" value="1"/>
</dbReference>
<evidence type="ECO:0000259" key="12">
    <source>
        <dbReference type="Pfam" id="PF23193"/>
    </source>
</evidence>
<evidence type="ECO:0000259" key="13">
    <source>
        <dbReference type="Pfam" id="PF23194"/>
    </source>
</evidence>
<comment type="caution">
    <text evidence="16">The sequence shown here is derived from an EMBL/GenBank/DDBJ whole genome shotgun (WGS) entry which is preliminary data.</text>
</comment>
<dbReference type="SUPFAM" id="SSF117074">
    <property type="entry name" value="Hypothetical protein PA1324"/>
    <property type="match status" value="1"/>
</dbReference>
<dbReference type="InterPro" id="IPR056187">
    <property type="entry name" value="NOMO_8th"/>
</dbReference>
<accession>A0A8J5FUQ0</accession>
<organism evidence="16 17">
    <name type="scientific">Zingiber officinale</name>
    <name type="common">Ginger</name>
    <name type="synonym">Amomum zingiber</name>
    <dbReference type="NCBI Taxonomy" id="94328"/>
    <lineage>
        <taxon>Eukaryota</taxon>
        <taxon>Viridiplantae</taxon>
        <taxon>Streptophyta</taxon>
        <taxon>Embryophyta</taxon>
        <taxon>Tracheophyta</taxon>
        <taxon>Spermatophyta</taxon>
        <taxon>Magnoliopsida</taxon>
        <taxon>Liliopsida</taxon>
        <taxon>Zingiberales</taxon>
        <taxon>Zingiberaceae</taxon>
        <taxon>Zingiber</taxon>
    </lineage>
</organism>
<evidence type="ECO:0000256" key="6">
    <source>
        <dbReference type="ARBA" id="ARBA00023136"/>
    </source>
</evidence>
<dbReference type="SUPFAM" id="SSF49464">
    <property type="entry name" value="Carboxypeptidase regulatory domain-like"/>
    <property type="match status" value="2"/>
</dbReference>
<dbReference type="InterPro" id="IPR055073">
    <property type="entry name" value="NOMO1-like_9th"/>
</dbReference>
<feature type="signal peptide" evidence="7">
    <location>
        <begin position="1"/>
        <end position="24"/>
    </location>
</feature>
<evidence type="ECO:0000313" key="16">
    <source>
        <dbReference type="EMBL" id="KAG6494631.1"/>
    </source>
</evidence>
<feature type="domain" description="NOMO-like N-terminal beta-sandwich" evidence="8">
    <location>
        <begin position="45"/>
        <end position="123"/>
    </location>
</feature>
<dbReference type="InterPro" id="IPR056319">
    <property type="entry name" value="NOMO_7th"/>
</dbReference>
<dbReference type="AlphaFoldDB" id="A0A8J5FUQ0"/>
<evidence type="ECO:0000259" key="9">
    <source>
        <dbReference type="Pfam" id="PF22902"/>
    </source>
</evidence>
<keyword evidence="6" id="KW-0472">Membrane</keyword>
<dbReference type="SUPFAM" id="SSF49478">
    <property type="entry name" value="Cna protein B-type domain"/>
    <property type="match status" value="1"/>
</dbReference>
<dbReference type="InterPro" id="IPR051417">
    <property type="entry name" value="SDr/BOS_complex"/>
</dbReference>
<evidence type="ECO:0000259" key="15">
    <source>
        <dbReference type="Pfam" id="PF23662"/>
    </source>
</evidence>
<proteinExistence type="predicted"/>
<evidence type="ECO:0000256" key="5">
    <source>
        <dbReference type="ARBA" id="ARBA00022989"/>
    </source>
</evidence>
<dbReference type="Gene3D" id="2.60.40.1120">
    <property type="entry name" value="Carboxypeptidase-like, regulatory domain"/>
    <property type="match status" value="2"/>
</dbReference>
<keyword evidence="2" id="KW-0812">Transmembrane</keyword>
<evidence type="ECO:0000256" key="4">
    <source>
        <dbReference type="ARBA" id="ARBA00022824"/>
    </source>
</evidence>
<evidence type="ECO:0000259" key="11">
    <source>
        <dbReference type="Pfam" id="PF23141"/>
    </source>
</evidence>